<feature type="compositionally biased region" description="Basic and acidic residues" evidence="1">
    <location>
        <begin position="348"/>
        <end position="359"/>
    </location>
</feature>
<keyword evidence="3" id="KW-1185">Reference proteome</keyword>
<evidence type="ECO:0000313" key="2">
    <source>
        <dbReference type="EMBL" id="KAK2942382.1"/>
    </source>
</evidence>
<feature type="compositionally biased region" description="Basic and acidic residues" evidence="1">
    <location>
        <begin position="477"/>
        <end position="489"/>
    </location>
</feature>
<proteinExistence type="predicted"/>
<comment type="caution">
    <text evidence="2">The sequence shown here is derived from an EMBL/GenBank/DDBJ whole genome shotgun (WGS) entry which is preliminary data.</text>
</comment>
<dbReference type="Proteomes" id="UP001281761">
    <property type="component" value="Unassembled WGS sequence"/>
</dbReference>
<feature type="region of interest" description="Disordered" evidence="1">
    <location>
        <begin position="734"/>
        <end position="760"/>
    </location>
</feature>
<feature type="compositionally biased region" description="Low complexity" evidence="1">
    <location>
        <begin position="743"/>
        <end position="754"/>
    </location>
</feature>
<feature type="region of interest" description="Disordered" evidence="1">
    <location>
        <begin position="74"/>
        <end position="122"/>
    </location>
</feature>
<feature type="compositionally biased region" description="Basic and acidic residues" evidence="1">
    <location>
        <begin position="501"/>
        <end position="514"/>
    </location>
</feature>
<organism evidence="2 3">
    <name type="scientific">Blattamonas nauphoetae</name>
    <dbReference type="NCBI Taxonomy" id="2049346"/>
    <lineage>
        <taxon>Eukaryota</taxon>
        <taxon>Metamonada</taxon>
        <taxon>Preaxostyla</taxon>
        <taxon>Oxymonadida</taxon>
        <taxon>Blattamonas</taxon>
    </lineage>
</organism>
<feature type="region of interest" description="Disordered" evidence="1">
    <location>
        <begin position="311"/>
        <end position="514"/>
    </location>
</feature>
<feature type="region of interest" description="Disordered" evidence="1">
    <location>
        <begin position="270"/>
        <end position="296"/>
    </location>
</feature>
<feature type="compositionally biased region" description="Basic and acidic residues" evidence="1">
    <location>
        <begin position="273"/>
        <end position="282"/>
    </location>
</feature>
<feature type="compositionally biased region" description="Polar residues" evidence="1">
    <location>
        <begin position="112"/>
        <end position="122"/>
    </location>
</feature>
<reference evidence="2 3" key="1">
    <citation type="journal article" date="2022" name="bioRxiv">
        <title>Genomics of Preaxostyla Flagellates Illuminates Evolutionary Transitions and the Path Towards Mitochondrial Loss.</title>
        <authorList>
            <person name="Novak L.V.F."/>
            <person name="Treitli S.C."/>
            <person name="Pyrih J."/>
            <person name="Halakuc P."/>
            <person name="Pipaliya S.V."/>
            <person name="Vacek V."/>
            <person name="Brzon O."/>
            <person name="Soukal P."/>
            <person name="Eme L."/>
            <person name="Dacks J.B."/>
            <person name="Karnkowska A."/>
            <person name="Elias M."/>
            <person name="Hampl V."/>
        </authorList>
    </citation>
    <scope>NUCLEOTIDE SEQUENCE [LARGE SCALE GENOMIC DNA]</scope>
    <source>
        <strain evidence="2">NAU3</strain>
        <tissue evidence="2">Gut</tissue>
    </source>
</reference>
<feature type="region of interest" description="Disordered" evidence="1">
    <location>
        <begin position="698"/>
        <end position="721"/>
    </location>
</feature>
<protein>
    <submittedName>
        <fullName evidence="2">Uncharacterized protein</fullName>
    </submittedName>
</protein>
<evidence type="ECO:0000313" key="3">
    <source>
        <dbReference type="Proteomes" id="UP001281761"/>
    </source>
</evidence>
<gene>
    <name evidence="2" type="ORF">BLNAU_22693</name>
</gene>
<feature type="compositionally biased region" description="Basic residues" evidence="1">
    <location>
        <begin position="490"/>
        <end position="500"/>
    </location>
</feature>
<feature type="compositionally biased region" description="Basic and acidic residues" evidence="1">
    <location>
        <begin position="401"/>
        <end position="414"/>
    </location>
</feature>
<name>A0ABQ9WSC3_9EUKA</name>
<feature type="compositionally biased region" description="Low complexity" evidence="1">
    <location>
        <begin position="283"/>
        <end position="293"/>
    </location>
</feature>
<dbReference type="EMBL" id="JARBJD010000412">
    <property type="protein sequence ID" value="KAK2942382.1"/>
    <property type="molecule type" value="Genomic_DNA"/>
</dbReference>
<feature type="compositionally biased region" description="Basic and acidic residues" evidence="1">
    <location>
        <begin position="440"/>
        <end position="467"/>
    </location>
</feature>
<feature type="region of interest" description="Disordered" evidence="1">
    <location>
        <begin position="558"/>
        <end position="580"/>
    </location>
</feature>
<accession>A0ABQ9WSC3</accession>
<sequence length="849" mass="93964">MPPQQCHLNNVHTTMPLNNATQQCPPQLCLFTNPHSLMTRISTSMPLQPCPHNHATHQYPNINTTHQCLLHPLPISSHMPNHPWNERASKRKRPKREDSSTEGQVFLPTRSPLRSPSIQYDSSSNWPPEVAWLTQRYQSPATRRTNALSMFEENEIFRKEVGQWIRKSMKGWNGSFTDDVLDIRLRDSLIAGATEMRKDAGIPSHVEFQAIEREGWRKTQERALNGAVQSTLTSIAVTADVLRSLGNMPEDQEKKEQLGQAIALMIDATTRTDSSRCSDSSKVRPNSRSSPSPINGVFTKLETLHNSRAAAFSGEGGGAAPPGKKAAHGGGSTQDHNRGNHSSNSLRGEMEGADRKERGASSSKQTRQRGDTSSQSTTHTHHTSTDTTRTQHWETIGESGRVVEVRSRTTDSRGHSIPLGGRGCEEENRGGSMGTGISGGRKEERGLRGATEERAVDRMREGGEEGGGRTVSTDVRYPQEERVVPEDSRRHRPQHVHQRRTFSDGRDSDGWGGHEARRLVNKPGCHIGLQPHPCGREAGKVLVLSIPRSVLSVYRKAVRPRHGSKDVHQSDEDSGSTVEEGAWDVGGALLGRYLALREQARREREEDETSGRVFGETGLQAVGGEVRDGAEANNHVPRVEDRLQQSLDSTHDRQKGEVEKGTEGVQRFCIEGHESEDKTSRSIDRKAELCQGDVPTRKIVSEQAHGGKGQRSEEGGMDRRTADVEEGVGGVVVLGSDSEEEQATSTSQPSSSSSHRNGCMRSWMGSVRENLGRQFQFLRDVERENEGDVDQCERDGSCREGTEEIQVVVGGEEDQVRQPEIGRHCRRRIRSLEAITHHTSTFGGCTQSW</sequence>
<evidence type="ECO:0000256" key="1">
    <source>
        <dbReference type="SAM" id="MobiDB-lite"/>
    </source>
</evidence>
<feature type="compositionally biased region" description="Basic and acidic residues" evidence="1">
    <location>
        <begin position="710"/>
        <end position="721"/>
    </location>
</feature>